<evidence type="ECO:0000256" key="1">
    <source>
        <dbReference type="SAM" id="MobiDB-lite"/>
    </source>
</evidence>
<reference evidence="2 3" key="1">
    <citation type="journal article" date="2023" name="Arcadia Sci">
        <title>De novo assembly of a long-read Amblyomma americanum tick genome.</title>
        <authorList>
            <person name="Chou S."/>
            <person name="Poskanzer K.E."/>
            <person name="Rollins M."/>
            <person name="Thuy-Boun P.S."/>
        </authorList>
    </citation>
    <scope>NUCLEOTIDE SEQUENCE [LARGE SCALE GENOMIC DNA]</scope>
    <source>
        <strain evidence="2">F_SG_1</strain>
        <tissue evidence="2">Salivary glands</tissue>
    </source>
</reference>
<evidence type="ECO:0000313" key="3">
    <source>
        <dbReference type="Proteomes" id="UP001321473"/>
    </source>
</evidence>
<dbReference type="Proteomes" id="UP001321473">
    <property type="component" value="Unassembled WGS sequence"/>
</dbReference>
<feature type="compositionally biased region" description="Low complexity" evidence="1">
    <location>
        <begin position="48"/>
        <end position="62"/>
    </location>
</feature>
<organism evidence="2 3">
    <name type="scientific">Amblyomma americanum</name>
    <name type="common">Lone star tick</name>
    <dbReference type="NCBI Taxonomy" id="6943"/>
    <lineage>
        <taxon>Eukaryota</taxon>
        <taxon>Metazoa</taxon>
        <taxon>Ecdysozoa</taxon>
        <taxon>Arthropoda</taxon>
        <taxon>Chelicerata</taxon>
        <taxon>Arachnida</taxon>
        <taxon>Acari</taxon>
        <taxon>Parasitiformes</taxon>
        <taxon>Ixodida</taxon>
        <taxon>Ixodoidea</taxon>
        <taxon>Ixodidae</taxon>
        <taxon>Amblyomminae</taxon>
        <taxon>Amblyomma</taxon>
    </lineage>
</organism>
<accession>A0AAQ4DIS2</accession>
<gene>
    <name evidence="2" type="ORF">V5799_026371</name>
</gene>
<feature type="region of interest" description="Disordered" evidence="1">
    <location>
        <begin position="48"/>
        <end position="84"/>
    </location>
</feature>
<evidence type="ECO:0000313" key="2">
    <source>
        <dbReference type="EMBL" id="KAK8762362.1"/>
    </source>
</evidence>
<proteinExistence type="predicted"/>
<keyword evidence="3" id="KW-1185">Reference proteome</keyword>
<name>A0AAQ4DIS2_AMBAM</name>
<comment type="caution">
    <text evidence="2">The sequence shown here is derived from an EMBL/GenBank/DDBJ whole genome shotgun (WGS) entry which is preliminary data.</text>
</comment>
<dbReference type="EMBL" id="JARKHS020030150">
    <property type="protein sequence ID" value="KAK8762362.1"/>
    <property type="molecule type" value="Genomic_DNA"/>
</dbReference>
<protein>
    <submittedName>
        <fullName evidence="2">Uncharacterized protein</fullName>
    </submittedName>
</protein>
<sequence length="415" mass="45758">MATAQKDRRLGVITAKYISTLQGLCTTTKATNKDITDIFNELRRTLDTGASTDSASSSSSRGPKGRRGGSAPQGGSGDRESFDRPCTLQPGEKQCWLVSELEPWNRVLCRNCIEFREHAWGEMTLQGSNWPESSTPEVRDILRASLLVHMILRQHRRVVHVTYLGSCVTRVLMHHATTFLEMAIFWHALQNGGGGVRFVDFTGSQIEEPTTAEDNDAAAFLDYLARNQTVASLELPEDFVMAREGEALALVLRNHVALESLEGNLRAGGRVNDPVRLSLTLHRRIGYLPNLPHAFIALFRRQISGTEQHTPSAVLRAALQSSSLKSLTVRFFTINAEDIEAMAAALTRLPPPYAIVTSAAESPARCPPAAKRTSCLERLDFFGCTSREPRLQRAYASLIAGKNFTLSSRHNSLKG</sequence>
<dbReference type="AlphaFoldDB" id="A0AAQ4DIS2"/>